<dbReference type="GO" id="GO:0016805">
    <property type="term" value="F:dipeptidase activity"/>
    <property type="evidence" value="ECO:0007669"/>
    <property type="project" value="UniProtKB-KW"/>
</dbReference>
<feature type="domain" description="Peptidase M20 dimerisation" evidence="4">
    <location>
        <begin position="200"/>
        <end position="356"/>
    </location>
</feature>
<dbReference type="Gene3D" id="3.40.630.10">
    <property type="entry name" value="Zn peptidases"/>
    <property type="match status" value="1"/>
</dbReference>
<evidence type="ECO:0000313" key="5">
    <source>
        <dbReference type="EMBL" id="MFA9478370.1"/>
    </source>
</evidence>
<accession>A0ABV4U440</accession>
<keyword evidence="6" id="KW-1185">Reference proteome</keyword>
<dbReference type="NCBIfam" id="NF006579">
    <property type="entry name" value="PRK09104.1"/>
    <property type="match status" value="1"/>
</dbReference>
<organism evidence="5 6">
    <name type="scientific">Natronomicrosphaera hydrolytica</name>
    <dbReference type="NCBI Taxonomy" id="3242702"/>
    <lineage>
        <taxon>Bacteria</taxon>
        <taxon>Pseudomonadati</taxon>
        <taxon>Planctomycetota</taxon>
        <taxon>Phycisphaerae</taxon>
        <taxon>Phycisphaerales</taxon>
        <taxon>Phycisphaeraceae</taxon>
        <taxon>Natronomicrosphaera</taxon>
    </lineage>
</organism>
<keyword evidence="2" id="KW-0479">Metal-binding</keyword>
<dbReference type="InterPro" id="IPR002933">
    <property type="entry name" value="Peptidase_M20"/>
</dbReference>
<evidence type="ECO:0000256" key="2">
    <source>
        <dbReference type="ARBA" id="ARBA00022723"/>
    </source>
</evidence>
<dbReference type="NCBIfam" id="NF006053">
    <property type="entry name" value="PRK08201.1"/>
    <property type="match status" value="1"/>
</dbReference>
<dbReference type="RefSeq" id="WP_425345292.1">
    <property type="nucleotide sequence ID" value="NZ_JBGUBD010000004.1"/>
</dbReference>
<dbReference type="Gene3D" id="3.30.70.360">
    <property type="match status" value="1"/>
</dbReference>
<comment type="caution">
    <text evidence="5">The sequence shown here is derived from an EMBL/GenBank/DDBJ whole genome shotgun (WGS) entry which is preliminary data.</text>
</comment>
<evidence type="ECO:0000259" key="4">
    <source>
        <dbReference type="Pfam" id="PF07687"/>
    </source>
</evidence>
<keyword evidence="3 5" id="KW-0378">Hydrolase</keyword>
<dbReference type="Proteomes" id="UP001575105">
    <property type="component" value="Unassembled WGS sequence"/>
</dbReference>
<sequence>MPTPLDQLNANRDAAVDRLTALLRIPSVSTDPAYASDVNAAADWVADHLRASGLDARIMPTAGHPVVYAATTDDQVTNPDAPRLLFYGHYDVQPPDPIDKWTTPPFEPTVRDGSLYARGASDDKGQIMCFLEALRAYHDAAPGSASKLPCHVTVLIEGEEECGSVNLPAFIEQYEDLLRADVAVVSDTSMWDAHTPAITYALRGLLYFDIQLHGPSRDLHSGVYGGTIPNPATILTQVLGNLFDENHRVTIPGYYDHVQPLTDDERQLWQRLAFNERNYLNAIGLAQGFGETGYTTLERRWSRPACDINGLYGGYGGEGAKTVIPSFAGAKVSFRLAADQQPDHIADAFNQWLNDQPTHGLTWKITEHGRAYPAAVPTDSPWIAAASKAIEHAAGRPPVLVREGATIPVIGDFKRLLDLDSLLIGFGLNGDNIHSPDEHLGLDRFHLGCQTHAALLQQIANTP</sequence>
<dbReference type="PANTHER" id="PTHR43270">
    <property type="entry name" value="BETA-ALA-HIS DIPEPTIDASE"/>
    <property type="match status" value="1"/>
</dbReference>
<dbReference type="NCBIfam" id="NF005914">
    <property type="entry name" value="PRK07907.1"/>
    <property type="match status" value="1"/>
</dbReference>
<dbReference type="Pfam" id="PF01546">
    <property type="entry name" value="Peptidase_M20"/>
    <property type="match status" value="1"/>
</dbReference>
<reference evidence="5 6" key="1">
    <citation type="submission" date="2024-08" db="EMBL/GenBank/DDBJ databases">
        <title>Whole-genome sequencing of halo(alkali)philic microorganisms from hypersaline lakes.</title>
        <authorList>
            <person name="Sorokin D.Y."/>
            <person name="Merkel A.Y."/>
            <person name="Messina E."/>
            <person name="Yakimov M."/>
        </authorList>
    </citation>
    <scope>NUCLEOTIDE SEQUENCE [LARGE SCALE GENOMIC DNA]</scope>
    <source>
        <strain evidence="5 6">AB-hyl4</strain>
    </source>
</reference>
<protein>
    <submittedName>
        <fullName evidence="5">Dipeptidase</fullName>
        <ecNumber evidence="5">3.4.13.-</ecNumber>
    </submittedName>
</protein>
<dbReference type="SUPFAM" id="SSF53187">
    <property type="entry name" value="Zn-dependent exopeptidases"/>
    <property type="match status" value="1"/>
</dbReference>
<dbReference type="EC" id="3.4.13.-" evidence="5"/>
<keyword evidence="5" id="KW-0224">Dipeptidase</keyword>
<gene>
    <name evidence="5" type="ORF">ACERK3_08680</name>
</gene>
<dbReference type="EMBL" id="JBGUBD010000004">
    <property type="protein sequence ID" value="MFA9478370.1"/>
    <property type="molecule type" value="Genomic_DNA"/>
</dbReference>
<evidence type="ECO:0000313" key="6">
    <source>
        <dbReference type="Proteomes" id="UP001575105"/>
    </source>
</evidence>
<keyword evidence="1" id="KW-0645">Protease</keyword>
<proteinExistence type="predicted"/>
<dbReference type="InterPro" id="IPR011650">
    <property type="entry name" value="Peptidase_M20_dimer"/>
</dbReference>
<evidence type="ECO:0000256" key="3">
    <source>
        <dbReference type="ARBA" id="ARBA00022801"/>
    </source>
</evidence>
<dbReference type="PANTHER" id="PTHR43270:SF12">
    <property type="entry name" value="SUCCINYL-DIAMINOPIMELATE DESUCCINYLASE"/>
    <property type="match status" value="1"/>
</dbReference>
<dbReference type="Pfam" id="PF07687">
    <property type="entry name" value="M20_dimer"/>
    <property type="match status" value="1"/>
</dbReference>
<name>A0ABV4U440_9BACT</name>
<dbReference type="InterPro" id="IPR051458">
    <property type="entry name" value="Cyt/Met_Dipeptidase"/>
</dbReference>
<evidence type="ECO:0000256" key="1">
    <source>
        <dbReference type="ARBA" id="ARBA00022670"/>
    </source>
</evidence>